<keyword evidence="3" id="KW-1133">Transmembrane helix</keyword>
<dbReference type="GO" id="GO:0016791">
    <property type="term" value="F:phosphatase activity"/>
    <property type="evidence" value="ECO:0007669"/>
    <property type="project" value="TreeGrafter"/>
</dbReference>
<keyword evidence="3" id="KW-0812">Transmembrane</keyword>
<dbReference type="KEGG" id="alka:J0B03_02890"/>
<dbReference type="Pfam" id="PF17159">
    <property type="entry name" value="MASE3"/>
    <property type="match status" value="1"/>
</dbReference>
<dbReference type="AlphaFoldDB" id="A0A974XHW4"/>
<feature type="transmembrane region" description="Helical" evidence="3">
    <location>
        <begin position="228"/>
        <end position="248"/>
    </location>
</feature>
<evidence type="ECO:0000259" key="4">
    <source>
        <dbReference type="SMART" id="SM00331"/>
    </source>
</evidence>
<evidence type="ECO:0000256" key="1">
    <source>
        <dbReference type="ARBA" id="ARBA00022801"/>
    </source>
</evidence>
<feature type="transmembrane region" description="Helical" evidence="3">
    <location>
        <begin position="129"/>
        <end position="147"/>
    </location>
</feature>
<dbReference type="EMBL" id="CP071444">
    <property type="protein sequence ID" value="QSX09030.1"/>
    <property type="molecule type" value="Genomic_DNA"/>
</dbReference>
<evidence type="ECO:0000256" key="3">
    <source>
        <dbReference type="SAM" id="Phobius"/>
    </source>
</evidence>
<dbReference type="InterPro" id="IPR052016">
    <property type="entry name" value="Bact_Sigma-Reg"/>
</dbReference>
<dbReference type="Proteomes" id="UP000663499">
    <property type="component" value="Chromosome"/>
</dbReference>
<protein>
    <submittedName>
        <fullName evidence="5">SpoIIE family protein phosphatase</fullName>
    </submittedName>
</protein>
<keyword evidence="6" id="KW-1185">Reference proteome</keyword>
<evidence type="ECO:0000313" key="6">
    <source>
        <dbReference type="Proteomes" id="UP000663499"/>
    </source>
</evidence>
<evidence type="ECO:0000256" key="2">
    <source>
        <dbReference type="SAM" id="Coils"/>
    </source>
</evidence>
<feature type="transmembrane region" description="Helical" evidence="3">
    <location>
        <begin position="23"/>
        <end position="40"/>
    </location>
</feature>
<dbReference type="InterPro" id="IPR036457">
    <property type="entry name" value="PPM-type-like_dom_sf"/>
</dbReference>
<feature type="transmembrane region" description="Helical" evidence="3">
    <location>
        <begin position="56"/>
        <end position="80"/>
    </location>
</feature>
<reference evidence="5" key="1">
    <citation type="submission" date="2021-03" db="EMBL/GenBank/DDBJ databases">
        <title>Alkalibacter marinus sp. nov., isolated from tidal flat sediment.</title>
        <authorList>
            <person name="Namirimu T."/>
            <person name="Yang J.-A."/>
            <person name="Yang S.-H."/>
            <person name="Kim Y.-J."/>
            <person name="Kwon K.K."/>
        </authorList>
    </citation>
    <scope>NUCLEOTIDE SEQUENCE</scope>
    <source>
        <strain evidence="5">ES005</strain>
    </source>
</reference>
<keyword evidence="3" id="KW-0472">Membrane</keyword>
<gene>
    <name evidence="5" type="ORF">J0B03_02890</name>
</gene>
<organism evidence="5 6">
    <name type="scientific">Alkalibacter rhizosphaerae</name>
    <dbReference type="NCBI Taxonomy" id="2815577"/>
    <lineage>
        <taxon>Bacteria</taxon>
        <taxon>Bacillati</taxon>
        <taxon>Bacillota</taxon>
        <taxon>Clostridia</taxon>
        <taxon>Eubacteriales</taxon>
        <taxon>Eubacteriaceae</taxon>
        <taxon>Alkalibacter</taxon>
    </lineage>
</organism>
<feature type="transmembrane region" description="Helical" evidence="3">
    <location>
        <begin position="92"/>
        <end position="109"/>
    </location>
</feature>
<keyword evidence="1" id="KW-0378">Hydrolase</keyword>
<feature type="domain" description="PPM-type phosphatase" evidence="4">
    <location>
        <begin position="339"/>
        <end position="566"/>
    </location>
</feature>
<feature type="transmembrane region" description="Helical" evidence="3">
    <location>
        <begin position="260"/>
        <end position="280"/>
    </location>
</feature>
<proteinExistence type="predicted"/>
<sequence length="567" mass="65313">MTSNDMDYDTAPNKTLDRFFRDYWLIIVSFVLSFFVFYIFRFSEDLIYQVYIADRYLIFHMIIEYASIIMYVAAFLLVFYVGDNDKRLRMKITAAMLLFVAFIDFWHTFYYDGMPGILTASSVQSATSFWIIARMGFAFGILAASMTSMNKLVKKPAGIAMALPPVSLAVFFLIYISFFSDYFPAMFVEGEGLTLTKQVLEYVVIGIMLVALILLLKEYHVARRRSLALFIAALIVSIFSELAFTSYASVYDTYNLLGHLYKLVASYMIFKVIFIFNIYYPYEELSKAKKEIGKYANNLENLVQQRTIEVQKANEEILKDIEYAKSIQKAIMPDKEMEFDVIRFYSEYVPFEKIGGDFFGVEDLNDEYMGFHIGDVAGHGIPAAMMTIFMKQSIISKRVYQSGLNDVFMPNVVLRNLYNEYNDTDFPYEMYAVMIYGLIHKQTRQMTFSSAGLNTLPAVIRNKGGVSFVEHRGFPICKYGKDYDPGFTNYTIALDPGDKIMFYTDGLLDARNSKGKAYGEQRLFEALEKNKKATPKEISGSVLKSLKSFSKDQEWTDDVHFFIMEIK</sequence>
<keyword evidence="2" id="KW-0175">Coiled coil</keyword>
<dbReference type="PANTHER" id="PTHR43156">
    <property type="entry name" value="STAGE II SPORULATION PROTEIN E-RELATED"/>
    <property type="match status" value="1"/>
</dbReference>
<dbReference type="RefSeq" id="WP_207300371.1">
    <property type="nucleotide sequence ID" value="NZ_CP071444.1"/>
</dbReference>
<dbReference type="Gene3D" id="3.60.40.10">
    <property type="entry name" value="PPM-type phosphatase domain"/>
    <property type="match status" value="1"/>
</dbReference>
<dbReference type="InterPro" id="IPR001932">
    <property type="entry name" value="PPM-type_phosphatase-like_dom"/>
</dbReference>
<dbReference type="InterPro" id="IPR033425">
    <property type="entry name" value="MASE3"/>
</dbReference>
<evidence type="ECO:0000313" key="5">
    <source>
        <dbReference type="EMBL" id="QSX09030.1"/>
    </source>
</evidence>
<feature type="transmembrane region" description="Helical" evidence="3">
    <location>
        <begin position="159"/>
        <end position="179"/>
    </location>
</feature>
<dbReference type="Pfam" id="PF07228">
    <property type="entry name" value="SpoIIE"/>
    <property type="match status" value="1"/>
</dbReference>
<accession>A0A974XHW4</accession>
<feature type="coiled-coil region" evidence="2">
    <location>
        <begin position="285"/>
        <end position="316"/>
    </location>
</feature>
<feature type="transmembrane region" description="Helical" evidence="3">
    <location>
        <begin position="199"/>
        <end position="216"/>
    </location>
</feature>
<name>A0A974XHW4_9FIRM</name>
<dbReference type="PANTHER" id="PTHR43156:SF2">
    <property type="entry name" value="STAGE II SPORULATION PROTEIN E"/>
    <property type="match status" value="1"/>
</dbReference>
<dbReference type="SMART" id="SM00331">
    <property type="entry name" value="PP2C_SIG"/>
    <property type="match status" value="1"/>
</dbReference>